<proteinExistence type="predicted"/>
<keyword evidence="2" id="KW-1185">Reference proteome</keyword>
<organism evidence="1 2">
    <name type="scientific">Aspergillus aculeatinus CBS 121060</name>
    <dbReference type="NCBI Taxonomy" id="1448322"/>
    <lineage>
        <taxon>Eukaryota</taxon>
        <taxon>Fungi</taxon>
        <taxon>Dikarya</taxon>
        <taxon>Ascomycota</taxon>
        <taxon>Pezizomycotina</taxon>
        <taxon>Eurotiomycetes</taxon>
        <taxon>Eurotiomycetidae</taxon>
        <taxon>Eurotiales</taxon>
        <taxon>Aspergillaceae</taxon>
        <taxon>Aspergillus</taxon>
        <taxon>Aspergillus subgen. Circumdati</taxon>
    </lineage>
</organism>
<dbReference type="Proteomes" id="UP000249661">
    <property type="component" value="Unassembled WGS sequence"/>
</dbReference>
<accession>A0ACD1HAL4</accession>
<reference evidence="1" key="1">
    <citation type="submission" date="2018-02" db="EMBL/GenBank/DDBJ databases">
        <title>The genomes of Aspergillus section Nigri reveals drivers in fungal speciation.</title>
        <authorList>
            <consortium name="DOE Joint Genome Institute"/>
            <person name="Vesth T.C."/>
            <person name="Nybo J."/>
            <person name="Theobald S."/>
            <person name="Brandl J."/>
            <person name="Frisvad J.C."/>
            <person name="Nielsen K.F."/>
            <person name="Lyhne E.K."/>
            <person name="Kogle M.E."/>
            <person name="Kuo A."/>
            <person name="Riley R."/>
            <person name="Clum A."/>
            <person name="Nolan M."/>
            <person name="Lipzen A."/>
            <person name="Salamov A."/>
            <person name="Henrissat B."/>
            <person name="Wiebenga A."/>
            <person name="De vries R.P."/>
            <person name="Grigoriev I.V."/>
            <person name="Mortensen U.H."/>
            <person name="Andersen M.R."/>
            <person name="Baker S.E."/>
        </authorList>
    </citation>
    <scope>NUCLEOTIDE SEQUENCE</scope>
    <source>
        <strain evidence="1">CBS 121060</strain>
    </source>
</reference>
<protein>
    <submittedName>
        <fullName evidence="1">Uncharacterized protein</fullName>
    </submittedName>
</protein>
<evidence type="ECO:0000313" key="1">
    <source>
        <dbReference type="EMBL" id="RAH70622.1"/>
    </source>
</evidence>
<gene>
    <name evidence="1" type="ORF">BO66DRAFT_84463</name>
</gene>
<sequence length="151" mass="16585">MDRKDIVGLTWIGLAMPLLLLQLGSFAPLVIESERRWSLYCGCIKGSRGCNGGLSLGVDRGIAKCEVEVSAWQEFCSACSLTHSLTGQGMTAGKRDPPAMLLLTAFHLPRLLSSYSTLAFRPFPLQLLPACCLSLYFNSIRRFAFLQSHSL</sequence>
<name>A0ACD1HAL4_9EURO</name>
<evidence type="ECO:0000313" key="2">
    <source>
        <dbReference type="Proteomes" id="UP000249661"/>
    </source>
</evidence>
<dbReference type="EMBL" id="KZ824954">
    <property type="protein sequence ID" value="RAH70622.1"/>
    <property type="molecule type" value="Genomic_DNA"/>
</dbReference>